<feature type="domain" description="N-acetyltransferase" evidence="3">
    <location>
        <begin position="14"/>
        <end position="154"/>
    </location>
</feature>
<keyword evidence="5" id="KW-1185">Reference proteome</keyword>
<proteinExistence type="predicted"/>
<organism evidence="4 5">
    <name type="scientific">Leucobacter chromiisoli</name>
    <dbReference type="NCBI Taxonomy" id="2796471"/>
    <lineage>
        <taxon>Bacteria</taxon>
        <taxon>Bacillati</taxon>
        <taxon>Actinomycetota</taxon>
        <taxon>Actinomycetes</taxon>
        <taxon>Micrococcales</taxon>
        <taxon>Microbacteriaceae</taxon>
        <taxon>Leucobacter</taxon>
    </lineage>
</organism>
<protein>
    <submittedName>
        <fullName evidence="4">GNAT family N-acetyltransferase</fullName>
    </submittedName>
</protein>
<name>A0A934Q7L9_9MICO</name>
<sequence length="154" mass="17162">MTDLAPGLSLHRRRGIAWLDPATLYRLLRLREQVFVVEQECAYAELDGRDLEPDTVQLWIADESGGVVATLRILNDDSIEAGLRRIGRVATAPEWRGRGIAAALMRAAMDECAGHPMVLDAQSHLAHWYARFGFEPDGAEFVEDGIPHTPMRRG</sequence>
<gene>
    <name evidence="4" type="ORF">JD276_12020</name>
</gene>
<dbReference type="CDD" id="cd04301">
    <property type="entry name" value="NAT_SF"/>
    <property type="match status" value="1"/>
</dbReference>
<dbReference type="InterPro" id="IPR016181">
    <property type="entry name" value="Acyl_CoA_acyltransferase"/>
</dbReference>
<evidence type="ECO:0000256" key="2">
    <source>
        <dbReference type="ARBA" id="ARBA00023315"/>
    </source>
</evidence>
<evidence type="ECO:0000256" key="1">
    <source>
        <dbReference type="ARBA" id="ARBA00022679"/>
    </source>
</evidence>
<dbReference type="EMBL" id="JAEHOH010000016">
    <property type="protein sequence ID" value="MBK0419760.1"/>
    <property type="molecule type" value="Genomic_DNA"/>
</dbReference>
<accession>A0A934Q7L9</accession>
<reference evidence="4" key="1">
    <citation type="submission" date="2020-12" db="EMBL/GenBank/DDBJ databases">
        <title>Leucobacter sp. CAS1, isolated from Chromium sludge.</title>
        <authorList>
            <person name="Xu Z."/>
        </authorList>
    </citation>
    <scope>NUCLEOTIDE SEQUENCE</scope>
    <source>
        <strain evidence="4">CSA1</strain>
    </source>
</reference>
<comment type="caution">
    <text evidence="4">The sequence shown here is derived from an EMBL/GenBank/DDBJ whole genome shotgun (WGS) entry which is preliminary data.</text>
</comment>
<evidence type="ECO:0000259" key="3">
    <source>
        <dbReference type="PROSITE" id="PS51186"/>
    </source>
</evidence>
<dbReference type="Pfam" id="PF13673">
    <property type="entry name" value="Acetyltransf_10"/>
    <property type="match status" value="1"/>
</dbReference>
<dbReference type="PROSITE" id="PS51186">
    <property type="entry name" value="GNAT"/>
    <property type="match status" value="1"/>
</dbReference>
<dbReference type="RefSeq" id="WP_200115902.1">
    <property type="nucleotide sequence ID" value="NZ_JAEHOH010000016.1"/>
</dbReference>
<keyword evidence="2" id="KW-0012">Acyltransferase</keyword>
<dbReference type="GO" id="GO:0016747">
    <property type="term" value="F:acyltransferase activity, transferring groups other than amino-acyl groups"/>
    <property type="evidence" value="ECO:0007669"/>
    <property type="project" value="InterPro"/>
</dbReference>
<evidence type="ECO:0000313" key="5">
    <source>
        <dbReference type="Proteomes" id="UP000608530"/>
    </source>
</evidence>
<dbReference type="InterPro" id="IPR050680">
    <property type="entry name" value="YpeA/RimI_acetyltransf"/>
</dbReference>
<dbReference type="AlphaFoldDB" id="A0A934Q7L9"/>
<dbReference type="Gene3D" id="3.40.630.30">
    <property type="match status" value="1"/>
</dbReference>
<dbReference type="InterPro" id="IPR000182">
    <property type="entry name" value="GNAT_dom"/>
</dbReference>
<dbReference type="Proteomes" id="UP000608530">
    <property type="component" value="Unassembled WGS sequence"/>
</dbReference>
<dbReference type="SUPFAM" id="SSF55729">
    <property type="entry name" value="Acyl-CoA N-acyltransferases (Nat)"/>
    <property type="match status" value="1"/>
</dbReference>
<evidence type="ECO:0000313" key="4">
    <source>
        <dbReference type="EMBL" id="MBK0419760.1"/>
    </source>
</evidence>
<keyword evidence="1" id="KW-0808">Transferase</keyword>
<dbReference type="PANTHER" id="PTHR43420">
    <property type="entry name" value="ACETYLTRANSFERASE"/>
    <property type="match status" value="1"/>
</dbReference>